<organism evidence="7 8">
    <name type="scientific">Micropruina glycogenica</name>
    <dbReference type="NCBI Taxonomy" id="75385"/>
    <lineage>
        <taxon>Bacteria</taxon>
        <taxon>Bacillati</taxon>
        <taxon>Actinomycetota</taxon>
        <taxon>Actinomycetes</taxon>
        <taxon>Propionibacteriales</taxon>
        <taxon>Nocardioidaceae</taxon>
        <taxon>Micropruina</taxon>
    </lineage>
</organism>
<dbReference type="PANTHER" id="PTHR22550">
    <property type="entry name" value="SPORE GERMINATION PROTEIN"/>
    <property type="match status" value="1"/>
</dbReference>
<dbReference type="KEGG" id="mgg:MPLG2_1301"/>
<evidence type="ECO:0000313" key="8">
    <source>
        <dbReference type="Proteomes" id="UP000238164"/>
    </source>
</evidence>
<dbReference type="InterPro" id="IPR036465">
    <property type="entry name" value="vWFA_dom_sf"/>
</dbReference>
<dbReference type="PROSITE" id="PS50234">
    <property type="entry name" value="VWFA"/>
    <property type="match status" value="1"/>
</dbReference>
<keyword evidence="4 5" id="KW-0472">Membrane</keyword>
<proteinExistence type="predicted"/>
<dbReference type="InterPro" id="IPR024163">
    <property type="entry name" value="Aerotolerance_reg_N"/>
</dbReference>
<dbReference type="InterPro" id="IPR002035">
    <property type="entry name" value="VWF_A"/>
</dbReference>
<dbReference type="Gene3D" id="3.40.50.410">
    <property type="entry name" value="von Willebrand factor, type A domain"/>
    <property type="match status" value="1"/>
</dbReference>
<evidence type="ECO:0000256" key="1">
    <source>
        <dbReference type="ARBA" id="ARBA00022475"/>
    </source>
</evidence>
<dbReference type="Proteomes" id="UP000238164">
    <property type="component" value="Chromosome 1"/>
</dbReference>
<evidence type="ECO:0000256" key="2">
    <source>
        <dbReference type="ARBA" id="ARBA00022692"/>
    </source>
</evidence>
<name>A0A2N9JDY9_9ACTN</name>
<dbReference type="Pfam" id="PF07584">
    <property type="entry name" value="BatA"/>
    <property type="match status" value="1"/>
</dbReference>
<dbReference type="InterPro" id="IPR050768">
    <property type="entry name" value="UPF0353/GerABKA_families"/>
</dbReference>
<dbReference type="AlphaFoldDB" id="A0A2N9JDY9"/>
<keyword evidence="2 5" id="KW-0812">Transmembrane</keyword>
<feature type="transmembrane region" description="Helical" evidence="5">
    <location>
        <begin position="12"/>
        <end position="29"/>
    </location>
</feature>
<dbReference type="Pfam" id="PF13519">
    <property type="entry name" value="VWA_2"/>
    <property type="match status" value="1"/>
</dbReference>
<sequence length="319" mass="34253">MNIEQMFLNPERLWWLLLIPLLVAAYVYLTRRKNRSGMRFTNTGVLGAVVPVQSQWRRHLAVALTLLSLAALTIAWSRPSGVDRVPRERATIVLVLDVSQSMASTDVKPNRLDAAKDEAKQFVASLPAQYNVALVSLSGNPAARMPPTTDRGQVNRAIDALTLQDSTAIGDAINVAMATLQSAPKAADGSIPPGAIVLLSDGQNTAGRSPTQEAAEAAKAKVPIYTIAYGTENGYVDLDGKREKVPPDKALLQRIASMTNGQAYAAENVGQLDSVYKNIRSEVGYEEVRKEITATWAGYGLAFAVVAALAAVSLGARWP</sequence>
<dbReference type="EMBL" id="LT985188">
    <property type="protein sequence ID" value="SPD86337.1"/>
    <property type="molecule type" value="Genomic_DNA"/>
</dbReference>
<dbReference type="RefSeq" id="WP_105185358.1">
    <property type="nucleotide sequence ID" value="NZ_BAAAGO010000018.1"/>
</dbReference>
<keyword evidence="3 5" id="KW-1133">Transmembrane helix</keyword>
<gene>
    <name evidence="7" type="ORF">MPLG2_1301</name>
</gene>
<dbReference type="SMART" id="SM00327">
    <property type="entry name" value="VWA"/>
    <property type="match status" value="1"/>
</dbReference>
<evidence type="ECO:0000256" key="4">
    <source>
        <dbReference type="ARBA" id="ARBA00023136"/>
    </source>
</evidence>
<feature type="transmembrane region" description="Helical" evidence="5">
    <location>
        <begin position="296"/>
        <end position="316"/>
    </location>
</feature>
<accession>A0A2N9JDY9</accession>
<keyword evidence="1" id="KW-1003">Cell membrane</keyword>
<protein>
    <recommendedName>
        <fullName evidence="6">VWFA domain-containing protein</fullName>
    </recommendedName>
</protein>
<dbReference type="SUPFAM" id="SSF53300">
    <property type="entry name" value="vWA-like"/>
    <property type="match status" value="1"/>
</dbReference>
<dbReference type="PANTHER" id="PTHR22550:SF5">
    <property type="entry name" value="LEUCINE ZIPPER PROTEIN 4"/>
    <property type="match status" value="1"/>
</dbReference>
<evidence type="ECO:0000313" key="7">
    <source>
        <dbReference type="EMBL" id="SPD86337.1"/>
    </source>
</evidence>
<evidence type="ECO:0000256" key="3">
    <source>
        <dbReference type="ARBA" id="ARBA00022989"/>
    </source>
</evidence>
<evidence type="ECO:0000259" key="6">
    <source>
        <dbReference type="PROSITE" id="PS50234"/>
    </source>
</evidence>
<reference evidence="7 8" key="1">
    <citation type="submission" date="2018-02" db="EMBL/GenBank/DDBJ databases">
        <authorList>
            <person name="Cohen D.B."/>
            <person name="Kent A.D."/>
        </authorList>
    </citation>
    <scope>NUCLEOTIDE SEQUENCE [LARGE SCALE GENOMIC DNA]</scope>
    <source>
        <strain evidence="7">1</strain>
    </source>
</reference>
<feature type="domain" description="VWFA" evidence="6">
    <location>
        <begin position="91"/>
        <end position="279"/>
    </location>
</feature>
<dbReference type="OrthoDB" id="8882959at2"/>
<keyword evidence="8" id="KW-1185">Reference proteome</keyword>
<evidence type="ECO:0000256" key="5">
    <source>
        <dbReference type="SAM" id="Phobius"/>
    </source>
</evidence>